<accession>A0A6C0B1F9</accession>
<keyword evidence="1" id="KW-1133">Transmembrane helix</keyword>
<proteinExistence type="predicted"/>
<dbReference type="AlphaFoldDB" id="A0A6C0B1F9"/>
<feature type="transmembrane region" description="Helical" evidence="1">
    <location>
        <begin position="38"/>
        <end position="58"/>
    </location>
</feature>
<sequence>MLLLESKPFLYIIYYILFATGQAFSMWGQYVTLPFKDLTYWQAFSMAIPFAWINWIFLTLAIDIGHSNNLVSPTQDTFLLIVVQFSYLLLINRFYLKKKITNSDIYAFFIILIGYTVSFFRLATPIFDTLALSY</sequence>
<keyword evidence="1" id="KW-0472">Membrane</keyword>
<organism evidence="2">
    <name type="scientific">viral metagenome</name>
    <dbReference type="NCBI Taxonomy" id="1070528"/>
    <lineage>
        <taxon>unclassified sequences</taxon>
        <taxon>metagenomes</taxon>
        <taxon>organismal metagenomes</taxon>
    </lineage>
</organism>
<evidence type="ECO:0000256" key="1">
    <source>
        <dbReference type="SAM" id="Phobius"/>
    </source>
</evidence>
<feature type="transmembrane region" description="Helical" evidence="1">
    <location>
        <begin position="105"/>
        <end position="127"/>
    </location>
</feature>
<protein>
    <submittedName>
        <fullName evidence="2">Uncharacterized protein</fullName>
    </submittedName>
</protein>
<dbReference type="EMBL" id="MN739045">
    <property type="protein sequence ID" value="QHS85611.1"/>
    <property type="molecule type" value="Genomic_DNA"/>
</dbReference>
<keyword evidence="1" id="KW-0812">Transmembrane</keyword>
<feature type="transmembrane region" description="Helical" evidence="1">
    <location>
        <begin position="12"/>
        <end position="31"/>
    </location>
</feature>
<feature type="transmembrane region" description="Helical" evidence="1">
    <location>
        <begin position="78"/>
        <end position="96"/>
    </location>
</feature>
<evidence type="ECO:0000313" key="2">
    <source>
        <dbReference type="EMBL" id="QHS85611.1"/>
    </source>
</evidence>
<name>A0A6C0B1F9_9ZZZZ</name>
<reference evidence="2" key="1">
    <citation type="journal article" date="2020" name="Nature">
        <title>Giant virus diversity and host interactions through global metagenomics.</title>
        <authorList>
            <person name="Schulz F."/>
            <person name="Roux S."/>
            <person name="Paez-Espino D."/>
            <person name="Jungbluth S."/>
            <person name="Walsh D.A."/>
            <person name="Denef V.J."/>
            <person name="McMahon K.D."/>
            <person name="Konstantinidis K.T."/>
            <person name="Eloe-Fadrosh E.A."/>
            <person name="Kyrpides N.C."/>
            <person name="Woyke T."/>
        </authorList>
    </citation>
    <scope>NUCLEOTIDE SEQUENCE</scope>
    <source>
        <strain evidence="2">GVMAG-M-3300009182-78</strain>
    </source>
</reference>